<organism evidence="2 3">
    <name type="scientific">Knufia fluminis</name>
    <dbReference type="NCBI Taxonomy" id="191047"/>
    <lineage>
        <taxon>Eukaryota</taxon>
        <taxon>Fungi</taxon>
        <taxon>Dikarya</taxon>
        <taxon>Ascomycota</taxon>
        <taxon>Pezizomycotina</taxon>
        <taxon>Eurotiomycetes</taxon>
        <taxon>Chaetothyriomycetidae</taxon>
        <taxon>Chaetothyriales</taxon>
        <taxon>Trichomeriaceae</taxon>
        <taxon>Knufia</taxon>
    </lineage>
</organism>
<evidence type="ECO:0000313" key="2">
    <source>
        <dbReference type="EMBL" id="KAK5950887.1"/>
    </source>
</evidence>
<protein>
    <submittedName>
        <fullName evidence="2">Uncharacterized protein</fullName>
    </submittedName>
</protein>
<sequence length="114" mass="12475">MKFSINFIFNTPGTTRTQGLIPTQPTMNSYQYYANPYCGNCQQPVYGYQPFTGPGQQQAPPVPAPSQPIPIPNPQNGMAWQQYHGTGPPVPSPANVGGYPNTVPGQGWNPWPQR</sequence>
<comment type="caution">
    <text evidence="2">The sequence shown here is derived from an EMBL/GenBank/DDBJ whole genome shotgun (WGS) entry which is preliminary data.</text>
</comment>
<proteinExistence type="predicted"/>
<feature type="region of interest" description="Disordered" evidence="1">
    <location>
        <begin position="49"/>
        <end position="114"/>
    </location>
</feature>
<accession>A0AAN8IK72</accession>
<dbReference type="EMBL" id="JAKLMC020000023">
    <property type="protein sequence ID" value="KAK5950887.1"/>
    <property type="molecule type" value="Genomic_DNA"/>
</dbReference>
<dbReference type="AlphaFoldDB" id="A0AAN8IK72"/>
<reference evidence="2 3" key="1">
    <citation type="submission" date="2022-12" db="EMBL/GenBank/DDBJ databases">
        <title>Genomic features and morphological characterization of a novel Knufia sp. strain isolated from spacecraft assembly facility.</title>
        <authorList>
            <person name="Teixeira M."/>
            <person name="Chander A.M."/>
            <person name="Stajich J.E."/>
            <person name="Venkateswaran K."/>
        </authorList>
    </citation>
    <scope>NUCLEOTIDE SEQUENCE [LARGE SCALE GENOMIC DNA]</scope>
    <source>
        <strain evidence="2 3">FJI-L2-BK-P2</strain>
    </source>
</reference>
<dbReference type="Proteomes" id="UP001316803">
    <property type="component" value="Unassembled WGS sequence"/>
</dbReference>
<name>A0AAN8IK72_9EURO</name>
<evidence type="ECO:0000256" key="1">
    <source>
        <dbReference type="SAM" id="MobiDB-lite"/>
    </source>
</evidence>
<feature type="compositionally biased region" description="Pro residues" evidence="1">
    <location>
        <begin position="60"/>
        <end position="73"/>
    </location>
</feature>
<keyword evidence="3" id="KW-1185">Reference proteome</keyword>
<gene>
    <name evidence="2" type="ORF">OHC33_007958</name>
</gene>
<evidence type="ECO:0000313" key="3">
    <source>
        <dbReference type="Proteomes" id="UP001316803"/>
    </source>
</evidence>